<dbReference type="Proteomes" id="UP000825123">
    <property type="component" value="Chromosome"/>
</dbReference>
<organism evidence="4 5">
    <name type="scientific">Stygiolobus caldivivus</name>
    <dbReference type="NCBI Taxonomy" id="2824673"/>
    <lineage>
        <taxon>Archaea</taxon>
        <taxon>Thermoproteota</taxon>
        <taxon>Thermoprotei</taxon>
        <taxon>Sulfolobales</taxon>
        <taxon>Sulfolobaceae</taxon>
        <taxon>Stygiolobus</taxon>
    </lineage>
</organism>
<dbReference type="InterPro" id="IPR011009">
    <property type="entry name" value="Kinase-like_dom_sf"/>
</dbReference>
<dbReference type="InterPro" id="IPR000719">
    <property type="entry name" value="Prot_kinase_dom"/>
</dbReference>
<evidence type="ECO:0000259" key="3">
    <source>
        <dbReference type="PROSITE" id="PS50011"/>
    </source>
</evidence>
<accession>A0A8D5U674</accession>
<dbReference type="PROSITE" id="PS50011">
    <property type="entry name" value="PROTEIN_KINASE_DOM"/>
    <property type="match status" value="1"/>
</dbReference>
<dbReference type="GO" id="GO:0005524">
    <property type="term" value="F:ATP binding"/>
    <property type="evidence" value="ECO:0007669"/>
    <property type="project" value="UniProtKB-KW"/>
</dbReference>
<sequence length="1261" mass="138116">MNGVLFKRITLIMLAIILLGIAQLMTYSQVTPPSPAVGIVDEGEAPVSGQGIVTYSYTSSNVGGIFTLNSAQTSGPFSLQLNSVIALSNGQYYWSNDVALIKNVGGNTYQITIEDYLWNFSAPYSSINQGLIRGSGGVETYNGIQFYYYSYNTYTVSSPFTLLLETAAIMGYQGYPVVFQYFELLNSNGSEVAGGTFDTIELFVPSSSAYIVVGGTNPTGSGNYLSFVIGGPVYGTELGTTVDIYSWSASMSMAYLSNSGSTFYNVPGGYSTTYEALSGVSTSQGIVESFSGEQVAQTAGQTRSEFLWTVSSFIKAFGNNVYITTIPGGADWVLSVSGPESFSKNLINSTTELSLPDGSYSLSLSLNVQGNTLYSTSYSVSLPYAVEVRVISPVPTYRANGVPENVNTTLSLPVPSVLQFNETYYLSNTERYFLRGVEVNGAFYPNTTIYLTTAGFYTITPQYVLQYYLNVPFQVKAYVNNALMTIGSGWYDAGTTIQVPPQNVSVNGALYEIQGTTFVVDSPDFSLPFEIYYYVSVSQPIPANVNGLNQTISSGYFKEGTTITIYKYYYINSSARYEINANQYQITVRAPVSLTASTQLQYLVTLNLPNGTVTEWITQGSIPTIPSIIQISSNERYALAQSVTEGINAPTTITPQYTTQYLVTVELPNGTTRLWVTQGSTYDLSTTIQINSTTRYLLLSQQEYTINSPQTLTPDYVTQYLVTLNLPNGTVTEWVTQGSIPTVPSIIQISSDERYYLNTTLSPVYGSETITPPYVVQYLVTIGDSQEWVSQGSKIPLNQPNPNPFVNVYWQGNVSAPNGQYIQVSGPISERPVYAINVLSILLLAVPFGAAGIGGYLVYNKRKEVVLSFDIPEGLASTIRVKVNGDEMVLKGRTLRVRRGSQVEVDDVVHENTVLTPVMRNFVAGKSMRVGFQQRTLDLSKFDPGLWVGRRIDSYTVDSVIGEGGTSYVLKVIGADNNVYAMKVMKVVPTPGSTMTMGMRNFQELYKELNNLIELSTKTDAVVKVVGGKVDFPTLMNIMKGNVELYLTSPPYLVMEYMSGGTLSKLMGNPNVRNSSVWEKIVVRVVYDVVRALYFVHSQGYVHLDVKPHNVFFTKYPGDVGDEVYNNLVNGNTQVKLGDLGSAVKVGNPVTQLTLEYCAPEQLVNPAHPSMDIYAVGSMAYALLTGKYFNDVTLVNKAFNELSTPAFQNTYNELLKRVTEKWASLPDDGLMGIIKKMLNPDPAQRPTASEVANMLYSYLTG</sequence>
<keyword evidence="5" id="KW-1185">Reference proteome</keyword>
<dbReference type="Gene3D" id="1.10.510.10">
    <property type="entry name" value="Transferase(Phosphotransferase) domain 1"/>
    <property type="match status" value="1"/>
</dbReference>
<gene>
    <name evidence="4" type="ORF">KN1_12990</name>
</gene>
<dbReference type="PANTHER" id="PTHR44167">
    <property type="entry name" value="OVARIAN-SPECIFIC SERINE/THREONINE-PROTEIN KINASE LOK-RELATED"/>
    <property type="match status" value="1"/>
</dbReference>
<dbReference type="GO" id="GO:0005737">
    <property type="term" value="C:cytoplasm"/>
    <property type="evidence" value="ECO:0007669"/>
    <property type="project" value="TreeGrafter"/>
</dbReference>
<dbReference type="KEGG" id="csty:KN1_12990"/>
<evidence type="ECO:0000313" key="4">
    <source>
        <dbReference type="EMBL" id="BCU70002.1"/>
    </source>
</evidence>
<dbReference type="EMBL" id="AP024597">
    <property type="protein sequence ID" value="BCU70002.1"/>
    <property type="molecule type" value="Genomic_DNA"/>
</dbReference>
<dbReference type="InterPro" id="IPR007981">
    <property type="entry name" value="Peptidase_A5"/>
</dbReference>
<dbReference type="Pfam" id="PF05317">
    <property type="entry name" value="Thermopsin"/>
    <property type="match status" value="1"/>
</dbReference>
<dbReference type="RefSeq" id="WP_221290173.1">
    <property type="nucleotide sequence ID" value="NZ_AP024597.1"/>
</dbReference>
<dbReference type="GO" id="GO:0004674">
    <property type="term" value="F:protein serine/threonine kinase activity"/>
    <property type="evidence" value="ECO:0007669"/>
    <property type="project" value="TreeGrafter"/>
</dbReference>
<evidence type="ECO:0000256" key="2">
    <source>
        <dbReference type="ARBA" id="ARBA00022840"/>
    </source>
</evidence>
<dbReference type="InterPro" id="IPR008271">
    <property type="entry name" value="Ser/Thr_kinase_AS"/>
</dbReference>
<dbReference type="PROSITE" id="PS00107">
    <property type="entry name" value="PROTEIN_KINASE_ATP"/>
    <property type="match status" value="1"/>
</dbReference>
<evidence type="ECO:0000256" key="1">
    <source>
        <dbReference type="ARBA" id="ARBA00022741"/>
    </source>
</evidence>
<protein>
    <recommendedName>
        <fullName evidence="3">Protein kinase domain-containing protein</fullName>
    </recommendedName>
</protein>
<proteinExistence type="predicted"/>
<name>A0A8D5U674_9CREN</name>
<dbReference type="InterPro" id="IPR017441">
    <property type="entry name" value="Protein_kinase_ATP_BS"/>
</dbReference>
<dbReference type="AlphaFoldDB" id="A0A8D5U674"/>
<dbReference type="PROSITE" id="PS00108">
    <property type="entry name" value="PROTEIN_KINASE_ST"/>
    <property type="match status" value="1"/>
</dbReference>
<dbReference type="SUPFAM" id="SSF56112">
    <property type="entry name" value="Protein kinase-like (PK-like)"/>
    <property type="match status" value="1"/>
</dbReference>
<dbReference type="Pfam" id="PF00069">
    <property type="entry name" value="Pkinase"/>
    <property type="match status" value="1"/>
</dbReference>
<dbReference type="GeneID" id="66163028"/>
<dbReference type="Gene3D" id="3.30.200.20">
    <property type="entry name" value="Phosphorylase Kinase, domain 1"/>
    <property type="match status" value="1"/>
</dbReference>
<dbReference type="SMART" id="SM00220">
    <property type="entry name" value="S_TKc"/>
    <property type="match status" value="1"/>
</dbReference>
<evidence type="ECO:0000313" key="5">
    <source>
        <dbReference type="Proteomes" id="UP000825123"/>
    </source>
</evidence>
<dbReference type="PANTHER" id="PTHR44167:SF24">
    <property type="entry name" value="SERINE_THREONINE-PROTEIN KINASE CHK2"/>
    <property type="match status" value="1"/>
</dbReference>
<keyword evidence="2" id="KW-0067">ATP-binding</keyword>
<reference evidence="4 5" key="1">
    <citation type="submission" date="2021-04" db="EMBL/GenBank/DDBJ databases">
        <title>Complete genome sequence of Stygiolobus sp. KN-1.</title>
        <authorList>
            <person name="Nakamura K."/>
            <person name="Sakai H."/>
            <person name="Kurosawa N."/>
        </authorList>
    </citation>
    <scope>NUCLEOTIDE SEQUENCE [LARGE SCALE GENOMIC DNA]</scope>
    <source>
        <strain evidence="4 5">KN-1</strain>
    </source>
</reference>
<keyword evidence="1" id="KW-0547">Nucleotide-binding</keyword>
<feature type="domain" description="Protein kinase" evidence="3">
    <location>
        <begin position="955"/>
        <end position="1259"/>
    </location>
</feature>